<comment type="caution">
    <text evidence="17">The sequence shown here is derived from an EMBL/GenBank/DDBJ whole genome shotgun (WGS) entry which is preliminary data.</text>
</comment>
<dbReference type="NCBIfam" id="TIGR01391">
    <property type="entry name" value="dnaG"/>
    <property type="match status" value="1"/>
</dbReference>
<evidence type="ECO:0000256" key="15">
    <source>
        <dbReference type="SAM" id="MobiDB-lite"/>
    </source>
</evidence>
<dbReference type="AlphaFoldDB" id="A0A2S4HKA5"/>
<dbReference type="SUPFAM" id="SSF117023">
    <property type="entry name" value="DNA primase DnaG, C-terminal domain"/>
    <property type="match status" value="1"/>
</dbReference>
<evidence type="ECO:0000256" key="5">
    <source>
        <dbReference type="ARBA" id="ARBA00022705"/>
    </source>
</evidence>
<dbReference type="EMBL" id="PQGG01000006">
    <property type="protein sequence ID" value="POP54426.1"/>
    <property type="molecule type" value="Genomic_DNA"/>
</dbReference>
<dbReference type="InterPro" id="IPR036977">
    <property type="entry name" value="DNA_primase_Znf_CHC2"/>
</dbReference>
<dbReference type="InterPro" id="IPR016136">
    <property type="entry name" value="DNA_helicase_N/primase_C"/>
</dbReference>
<dbReference type="GO" id="GO:0005737">
    <property type="term" value="C:cytoplasm"/>
    <property type="evidence" value="ECO:0007669"/>
    <property type="project" value="TreeGrafter"/>
</dbReference>
<dbReference type="InterPro" id="IPR034151">
    <property type="entry name" value="TOPRIM_DnaG_bac"/>
</dbReference>
<keyword evidence="10 12" id="KW-0238">DNA-binding</keyword>
<dbReference type="Proteomes" id="UP000237222">
    <property type="component" value="Unassembled WGS sequence"/>
</dbReference>
<evidence type="ECO:0000256" key="3">
    <source>
        <dbReference type="ARBA" id="ARBA00022679"/>
    </source>
</evidence>
<dbReference type="Pfam" id="PF01807">
    <property type="entry name" value="Zn_ribbon_DnaG"/>
    <property type="match status" value="1"/>
</dbReference>
<dbReference type="Pfam" id="PF08275">
    <property type="entry name" value="DNAG_N"/>
    <property type="match status" value="1"/>
</dbReference>
<dbReference type="CDD" id="cd03364">
    <property type="entry name" value="TOPRIM_DnaG_primases"/>
    <property type="match status" value="1"/>
</dbReference>
<dbReference type="PROSITE" id="PS50880">
    <property type="entry name" value="TOPRIM"/>
    <property type="match status" value="1"/>
</dbReference>
<dbReference type="GO" id="GO:0006269">
    <property type="term" value="P:DNA replication, synthesis of primer"/>
    <property type="evidence" value="ECO:0007669"/>
    <property type="project" value="UniProtKB-UniRule"/>
</dbReference>
<dbReference type="FunFam" id="3.90.980.10:FF:000001">
    <property type="entry name" value="DNA primase"/>
    <property type="match status" value="1"/>
</dbReference>
<dbReference type="GO" id="GO:0003677">
    <property type="term" value="F:DNA binding"/>
    <property type="evidence" value="ECO:0007669"/>
    <property type="project" value="UniProtKB-KW"/>
</dbReference>
<dbReference type="Gene3D" id="1.20.50.20">
    <property type="entry name" value="DnaG, RNA polymerase domain, helical bundle"/>
    <property type="match status" value="1"/>
</dbReference>
<dbReference type="SUPFAM" id="SSF56731">
    <property type="entry name" value="DNA primase core"/>
    <property type="match status" value="1"/>
</dbReference>
<dbReference type="InterPro" id="IPR050219">
    <property type="entry name" value="DnaG_primase"/>
</dbReference>
<dbReference type="EC" id="2.7.7.101" evidence="12"/>
<dbReference type="InterPro" id="IPR006295">
    <property type="entry name" value="DNA_primase_DnaG"/>
</dbReference>
<accession>A0A2S4HKA5</accession>
<dbReference type="Pfam" id="PF08278">
    <property type="entry name" value="DnaG_DnaB_bind"/>
    <property type="match status" value="1"/>
</dbReference>
<comment type="subunit">
    <text evidence="12">Monomer. Interacts with DnaB.</text>
</comment>
<evidence type="ECO:0000256" key="12">
    <source>
        <dbReference type="HAMAP-Rule" id="MF_00974"/>
    </source>
</evidence>
<keyword evidence="7 12" id="KW-0863">Zinc-finger</keyword>
<dbReference type="FunFam" id="3.40.1360.10:FF:000002">
    <property type="entry name" value="DNA primase"/>
    <property type="match status" value="1"/>
</dbReference>
<evidence type="ECO:0000256" key="13">
    <source>
        <dbReference type="PIRNR" id="PIRNR002811"/>
    </source>
</evidence>
<dbReference type="GO" id="GO:0008270">
    <property type="term" value="F:zinc ion binding"/>
    <property type="evidence" value="ECO:0007669"/>
    <property type="project" value="UniProtKB-UniRule"/>
</dbReference>
<keyword evidence="4 12" id="KW-0548">Nucleotidyltransferase</keyword>
<keyword evidence="1 12" id="KW-0240">DNA-directed RNA polymerase</keyword>
<dbReference type="InterPro" id="IPR013173">
    <property type="entry name" value="DNA_primase_DnaG_DnaB-bd_dom"/>
</dbReference>
<keyword evidence="3 12" id="KW-0808">Transferase</keyword>
<evidence type="ECO:0000256" key="1">
    <source>
        <dbReference type="ARBA" id="ARBA00022478"/>
    </source>
</evidence>
<dbReference type="HAMAP" id="MF_00974">
    <property type="entry name" value="DNA_primase_DnaG"/>
    <property type="match status" value="1"/>
</dbReference>
<dbReference type="Pfam" id="PF13155">
    <property type="entry name" value="Toprim_2"/>
    <property type="match status" value="1"/>
</dbReference>
<dbReference type="SUPFAM" id="SSF57783">
    <property type="entry name" value="Zinc beta-ribbon"/>
    <property type="match status" value="1"/>
</dbReference>
<evidence type="ECO:0000256" key="11">
    <source>
        <dbReference type="ARBA" id="ARBA00023163"/>
    </source>
</evidence>
<dbReference type="SMART" id="SM00493">
    <property type="entry name" value="TOPRIM"/>
    <property type="match status" value="1"/>
</dbReference>
<evidence type="ECO:0000259" key="16">
    <source>
        <dbReference type="PROSITE" id="PS50880"/>
    </source>
</evidence>
<dbReference type="GO" id="GO:1990077">
    <property type="term" value="C:primosome complex"/>
    <property type="evidence" value="ECO:0007669"/>
    <property type="project" value="UniProtKB-KW"/>
</dbReference>
<keyword evidence="2 12" id="KW-0639">Primosome</keyword>
<keyword evidence="6 12" id="KW-0479">Metal-binding</keyword>
<dbReference type="InterPro" id="IPR030846">
    <property type="entry name" value="DnaG_bac"/>
</dbReference>
<organism evidence="17 18">
    <name type="scientific">Zhongshania marina</name>
    <dbReference type="NCBI Taxonomy" id="2304603"/>
    <lineage>
        <taxon>Bacteria</taxon>
        <taxon>Pseudomonadati</taxon>
        <taxon>Pseudomonadota</taxon>
        <taxon>Gammaproteobacteria</taxon>
        <taxon>Cellvibrionales</taxon>
        <taxon>Spongiibacteraceae</taxon>
        <taxon>Zhongshania</taxon>
    </lineage>
</organism>
<dbReference type="InterPro" id="IPR037068">
    <property type="entry name" value="DNA_primase_core_N_sf"/>
</dbReference>
<evidence type="ECO:0000256" key="8">
    <source>
        <dbReference type="ARBA" id="ARBA00022833"/>
    </source>
</evidence>
<dbReference type="InterPro" id="IPR002694">
    <property type="entry name" value="Znf_CHC2"/>
</dbReference>
<dbReference type="GO" id="GO:0003899">
    <property type="term" value="F:DNA-directed RNA polymerase activity"/>
    <property type="evidence" value="ECO:0007669"/>
    <property type="project" value="UniProtKB-UniRule"/>
</dbReference>
<feature type="domain" description="Toprim" evidence="16">
    <location>
        <begin position="262"/>
        <end position="344"/>
    </location>
</feature>
<dbReference type="RefSeq" id="WP_103682798.1">
    <property type="nucleotide sequence ID" value="NZ_PQGG01000006.1"/>
</dbReference>
<dbReference type="InterPro" id="IPR006171">
    <property type="entry name" value="TOPRIM_dom"/>
</dbReference>
<evidence type="ECO:0000256" key="6">
    <source>
        <dbReference type="ARBA" id="ARBA00022723"/>
    </source>
</evidence>
<keyword evidence="8 12" id="KW-0862">Zinc</keyword>
<comment type="cofactor">
    <cofactor evidence="12 13 14">
        <name>Zn(2+)</name>
        <dbReference type="ChEBI" id="CHEBI:29105"/>
    </cofactor>
    <text evidence="12 13 14">Binds 1 zinc ion per monomer.</text>
</comment>
<dbReference type="PANTHER" id="PTHR30313">
    <property type="entry name" value="DNA PRIMASE"/>
    <property type="match status" value="1"/>
</dbReference>
<evidence type="ECO:0000256" key="4">
    <source>
        <dbReference type="ARBA" id="ARBA00022695"/>
    </source>
</evidence>
<dbReference type="GO" id="GO:0000428">
    <property type="term" value="C:DNA-directed RNA polymerase complex"/>
    <property type="evidence" value="ECO:0007669"/>
    <property type="project" value="UniProtKB-KW"/>
</dbReference>
<dbReference type="FunFam" id="3.90.580.10:FF:000001">
    <property type="entry name" value="DNA primase"/>
    <property type="match status" value="1"/>
</dbReference>
<evidence type="ECO:0000256" key="10">
    <source>
        <dbReference type="ARBA" id="ARBA00023125"/>
    </source>
</evidence>
<dbReference type="Gene3D" id="3.40.1360.10">
    <property type="match status" value="1"/>
</dbReference>
<feature type="region of interest" description="Disordered" evidence="15">
    <location>
        <begin position="437"/>
        <end position="460"/>
    </location>
</feature>
<comment type="function">
    <text evidence="12 13">RNA polymerase that catalyzes the synthesis of short RNA molecules used as primers for DNA polymerase during DNA replication.</text>
</comment>
<protein>
    <recommendedName>
        <fullName evidence="12 13">DNA primase</fullName>
        <ecNumber evidence="12">2.7.7.101</ecNumber>
    </recommendedName>
</protein>
<reference evidence="17" key="1">
    <citation type="submission" date="2018-01" db="EMBL/GenBank/DDBJ databases">
        <authorList>
            <person name="Yu X.-D."/>
        </authorList>
    </citation>
    <scope>NUCLEOTIDE SEQUENCE</scope>
    <source>
        <strain evidence="17">ZX-21</strain>
    </source>
</reference>
<comment type="similarity">
    <text evidence="12 13">Belongs to the DnaG primase family.</text>
</comment>
<evidence type="ECO:0000313" key="17">
    <source>
        <dbReference type="EMBL" id="POP54426.1"/>
    </source>
</evidence>
<sequence length="621" mass="69798">MAAKGRIPQYFIDELLSRVDIVDVINRRVPLKKTGKNYSARCPFHEEKTPSFSVNPDKQFYYCFGCGAGGNAVGFIMDYERQDFPSAVDNLAHIAGLEVPREELSPQQQVKQERRKTIYDLMEQVSTYYQKQLRVDPQSQRAIDYLKRRGLSGRIARDFNIGFAPPGWDNLLKTFGDTDEHKQQLIDAGMLIEKEDGKLYDRFRDRIMFPIRDNRGRVIAFGGRVLGDDKPKYLNSPETDIFHKGKELYGLYQARQNNRHLEQLLVVEGYMDVVALAQHGIMTGIATLGTASNTEHLRTAFRYASELIFCFDGDAAGRKAAERALENALPVMEDGRRIRFLFLPEGDDPDSVVNRDGAAGFQKLLAGAAPLERYFFESLHEQTDPDTLEGKARLSKLALPRLKLLPDGVFRQLMLDSLAERTGLSRQSIDQLLNDTEAAPVEDQAVKPAAPEQRRNTAQKLTAKLPGTRRDPLLFALAMLLYNPRAAATSTANVGDVEASPAAALLSNTITLLKKRPESSTAMLLGHWYGQPEYEVMTEALKTIELLGTELSDEKAETAFADTLAYLEAQKSTQILREHVDKLREGNEVDKTASANYAELSETDKQQLLAIQQLLKQKHRL</sequence>
<name>A0A2S4HKA5_9GAMM</name>
<dbReference type="PIRSF" id="PIRSF002811">
    <property type="entry name" value="DnaG"/>
    <property type="match status" value="1"/>
</dbReference>
<dbReference type="Gene3D" id="3.90.980.10">
    <property type="entry name" value="DNA primase, catalytic core, N-terminal domain"/>
    <property type="match status" value="1"/>
</dbReference>
<dbReference type="InterPro" id="IPR019475">
    <property type="entry name" value="DNA_primase_DnaB-bd"/>
</dbReference>
<comment type="domain">
    <text evidence="12">Contains an N-terminal zinc-binding domain, a central core domain that contains the primase activity, and a C-terminal DnaB-binding domain.</text>
</comment>
<evidence type="ECO:0000256" key="2">
    <source>
        <dbReference type="ARBA" id="ARBA00022515"/>
    </source>
</evidence>
<dbReference type="Pfam" id="PF10410">
    <property type="entry name" value="DnaB_bind"/>
    <property type="match status" value="1"/>
</dbReference>
<evidence type="ECO:0000256" key="14">
    <source>
        <dbReference type="PIRSR" id="PIRSR002811-1"/>
    </source>
</evidence>
<comment type="catalytic activity">
    <reaction evidence="12">
        <text>ssDNA + n NTP = ssDNA/pppN(pN)n-1 hybrid + (n-1) diphosphate.</text>
        <dbReference type="EC" id="2.7.7.101"/>
    </reaction>
</comment>
<dbReference type="SMART" id="SM00400">
    <property type="entry name" value="ZnF_CHCC"/>
    <property type="match status" value="1"/>
</dbReference>
<evidence type="ECO:0000313" key="18">
    <source>
        <dbReference type="Proteomes" id="UP000237222"/>
    </source>
</evidence>
<keyword evidence="11 12" id="KW-0804">Transcription</keyword>
<keyword evidence="9" id="KW-0460">Magnesium</keyword>
<proteinExistence type="inferred from homology"/>
<dbReference type="PANTHER" id="PTHR30313:SF2">
    <property type="entry name" value="DNA PRIMASE"/>
    <property type="match status" value="1"/>
</dbReference>
<evidence type="ECO:0000256" key="7">
    <source>
        <dbReference type="ARBA" id="ARBA00022771"/>
    </source>
</evidence>
<keyword evidence="5 12" id="KW-0235">DNA replication</keyword>
<dbReference type="OrthoDB" id="9803773at2"/>
<evidence type="ECO:0000256" key="9">
    <source>
        <dbReference type="ARBA" id="ARBA00022842"/>
    </source>
</evidence>
<dbReference type="Gene3D" id="1.10.860.10">
    <property type="entry name" value="DNAb Helicase, Chain A"/>
    <property type="match status" value="1"/>
</dbReference>
<gene>
    <name evidence="12" type="primary">dnaG</name>
    <name evidence="17" type="ORF">C0068_01870</name>
</gene>
<dbReference type="Gene3D" id="3.90.580.10">
    <property type="entry name" value="Zinc finger, CHC2-type domain"/>
    <property type="match status" value="1"/>
</dbReference>
<feature type="zinc finger region" description="CHC2-type" evidence="12 14">
    <location>
        <begin position="42"/>
        <end position="66"/>
    </location>
</feature>
<dbReference type="InterPro" id="IPR013264">
    <property type="entry name" value="DNAG_N"/>
</dbReference>